<organism evidence="2 3">
    <name type="scientific">Streptomyces roseoverticillatus</name>
    <dbReference type="NCBI Taxonomy" id="66429"/>
    <lineage>
        <taxon>Bacteria</taxon>
        <taxon>Bacillati</taxon>
        <taxon>Actinomycetota</taxon>
        <taxon>Actinomycetes</taxon>
        <taxon>Kitasatosporales</taxon>
        <taxon>Streptomycetaceae</taxon>
        <taxon>Streptomyces</taxon>
    </lineage>
</organism>
<dbReference type="EMBL" id="JBFASG010000017">
    <property type="protein sequence ID" value="MEV4924779.1"/>
    <property type="molecule type" value="Genomic_DNA"/>
</dbReference>
<name>A0ABV3IWY6_9ACTN</name>
<reference evidence="2 3" key="1">
    <citation type="submission" date="2024-06" db="EMBL/GenBank/DDBJ databases">
        <title>The Natural Products Discovery Center: Release of the First 8490 Sequenced Strains for Exploring Actinobacteria Biosynthetic Diversity.</title>
        <authorList>
            <person name="Kalkreuter E."/>
            <person name="Kautsar S.A."/>
            <person name="Yang D."/>
            <person name="Bader C.D."/>
            <person name="Teijaro C.N."/>
            <person name="Fluegel L."/>
            <person name="Davis C.M."/>
            <person name="Simpson J.R."/>
            <person name="Lauterbach L."/>
            <person name="Steele A.D."/>
            <person name="Gui C."/>
            <person name="Meng S."/>
            <person name="Li G."/>
            <person name="Viehrig K."/>
            <person name="Ye F."/>
            <person name="Su P."/>
            <person name="Kiefer A.F."/>
            <person name="Nichols A."/>
            <person name="Cepeda A.J."/>
            <person name="Yan W."/>
            <person name="Fan B."/>
            <person name="Jiang Y."/>
            <person name="Adhikari A."/>
            <person name="Zheng C.-J."/>
            <person name="Schuster L."/>
            <person name="Cowan T.M."/>
            <person name="Smanski M.J."/>
            <person name="Chevrette M.G."/>
            <person name="De Carvalho L.P.S."/>
            <person name="Shen B."/>
        </authorList>
    </citation>
    <scope>NUCLEOTIDE SEQUENCE [LARGE SCALE GENOMIC DNA]</scope>
    <source>
        <strain evidence="2 3">NPDC053791</strain>
    </source>
</reference>
<gene>
    <name evidence="2" type="ORF">AB0L03_18360</name>
</gene>
<evidence type="ECO:0000313" key="3">
    <source>
        <dbReference type="Proteomes" id="UP001552479"/>
    </source>
</evidence>
<comment type="caution">
    <text evidence="2">The sequence shown here is derived from an EMBL/GenBank/DDBJ whole genome shotgun (WGS) entry which is preliminary data.</text>
</comment>
<proteinExistence type="predicted"/>
<dbReference type="RefSeq" id="WP_366088663.1">
    <property type="nucleotide sequence ID" value="NZ_JBFASG010000017.1"/>
</dbReference>
<accession>A0ABV3IWY6</accession>
<keyword evidence="3" id="KW-1185">Reference proteome</keyword>
<dbReference type="Proteomes" id="UP001552479">
    <property type="component" value="Unassembled WGS sequence"/>
</dbReference>
<sequence length="47" mass="4794">MPLTDASVVLDGTHEEARAVPEGRGRWARETAASAWSAIDASAGGAV</sequence>
<evidence type="ECO:0000313" key="2">
    <source>
        <dbReference type="EMBL" id="MEV4924779.1"/>
    </source>
</evidence>
<feature type="compositionally biased region" description="Basic and acidic residues" evidence="1">
    <location>
        <begin position="12"/>
        <end position="27"/>
    </location>
</feature>
<evidence type="ECO:0000256" key="1">
    <source>
        <dbReference type="SAM" id="MobiDB-lite"/>
    </source>
</evidence>
<protein>
    <submittedName>
        <fullName evidence="2">Uncharacterized protein</fullName>
    </submittedName>
</protein>
<feature type="region of interest" description="Disordered" evidence="1">
    <location>
        <begin position="1"/>
        <end position="27"/>
    </location>
</feature>